<gene>
    <name evidence="2" type="ORF">GCM10011452_14450</name>
</gene>
<dbReference type="Proteomes" id="UP000628984">
    <property type="component" value="Unassembled WGS sequence"/>
</dbReference>
<dbReference type="EMBL" id="BMYQ01000003">
    <property type="protein sequence ID" value="GGW27119.1"/>
    <property type="molecule type" value="Genomic_DNA"/>
</dbReference>
<dbReference type="InterPro" id="IPR021529">
    <property type="entry name" value="DUF2798"/>
</dbReference>
<proteinExistence type="predicted"/>
<evidence type="ECO:0000313" key="2">
    <source>
        <dbReference type="EMBL" id="GGW27119.1"/>
    </source>
</evidence>
<reference evidence="2" key="1">
    <citation type="journal article" date="2014" name="Int. J. Syst. Evol. Microbiol.">
        <title>Complete genome sequence of Corynebacterium casei LMG S-19264T (=DSM 44701T), isolated from a smear-ripened cheese.</title>
        <authorList>
            <consortium name="US DOE Joint Genome Institute (JGI-PGF)"/>
            <person name="Walter F."/>
            <person name="Albersmeier A."/>
            <person name="Kalinowski J."/>
            <person name="Ruckert C."/>
        </authorList>
    </citation>
    <scope>NUCLEOTIDE SEQUENCE</scope>
    <source>
        <strain evidence="2">KCTC 23714</strain>
    </source>
</reference>
<organism evidence="2 3">
    <name type="scientific">Gemmobacter lanyuensis</name>
    <dbReference type="NCBI Taxonomy" id="1054497"/>
    <lineage>
        <taxon>Bacteria</taxon>
        <taxon>Pseudomonadati</taxon>
        <taxon>Pseudomonadota</taxon>
        <taxon>Alphaproteobacteria</taxon>
        <taxon>Rhodobacterales</taxon>
        <taxon>Paracoccaceae</taxon>
        <taxon>Gemmobacter</taxon>
    </lineage>
</organism>
<reference evidence="2" key="2">
    <citation type="submission" date="2020-09" db="EMBL/GenBank/DDBJ databases">
        <authorList>
            <person name="Sun Q."/>
            <person name="Kim S."/>
        </authorList>
    </citation>
    <scope>NUCLEOTIDE SEQUENCE</scope>
    <source>
        <strain evidence="2">KCTC 23714</strain>
    </source>
</reference>
<evidence type="ECO:0000313" key="3">
    <source>
        <dbReference type="Proteomes" id="UP000628984"/>
    </source>
</evidence>
<keyword evidence="1" id="KW-0472">Membrane</keyword>
<dbReference type="Pfam" id="PF11391">
    <property type="entry name" value="DUF2798"/>
    <property type="match status" value="1"/>
</dbReference>
<name>A0A918MJH5_9RHOB</name>
<evidence type="ECO:0008006" key="4">
    <source>
        <dbReference type="Google" id="ProtNLM"/>
    </source>
</evidence>
<keyword evidence="1" id="KW-0812">Transmembrane</keyword>
<feature type="transmembrane region" description="Helical" evidence="1">
    <location>
        <begin position="59"/>
        <end position="79"/>
    </location>
</feature>
<comment type="caution">
    <text evidence="2">The sequence shown here is derived from an EMBL/GenBank/DDBJ whole genome shotgun (WGS) entry which is preliminary data.</text>
</comment>
<keyword evidence="3" id="KW-1185">Reference proteome</keyword>
<dbReference type="AlphaFoldDB" id="A0A918MJH5"/>
<keyword evidence="1" id="KW-1133">Transmembrane helix</keyword>
<sequence length="91" mass="9764">MHWRAGSRMKAGHTKESAMIPARFAPFLFGLILSGLMSCIVSAIATARALGLHPGFATAWMGSWLTAWAVAFPTVLVVAPLTRRIVARLTA</sequence>
<protein>
    <recommendedName>
        <fullName evidence="4">DUF2798 domain-containing protein</fullName>
    </recommendedName>
</protein>
<accession>A0A918MJH5</accession>
<evidence type="ECO:0000256" key="1">
    <source>
        <dbReference type="SAM" id="Phobius"/>
    </source>
</evidence>